<evidence type="ECO:0000313" key="5">
    <source>
        <dbReference type="Proteomes" id="UP001500620"/>
    </source>
</evidence>
<dbReference type="Gene3D" id="3.30.70.270">
    <property type="match status" value="1"/>
</dbReference>
<dbReference type="Pfam" id="PF00990">
    <property type="entry name" value="GGDEF"/>
    <property type="match status" value="1"/>
</dbReference>
<dbReference type="RefSeq" id="WP_345131328.1">
    <property type="nucleotide sequence ID" value="NZ_BAABAT010000018.1"/>
</dbReference>
<feature type="transmembrane region" description="Helical" evidence="1">
    <location>
        <begin position="281"/>
        <end position="299"/>
    </location>
</feature>
<dbReference type="CDD" id="cd01949">
    <property type="entry name" value="GGDEF"/>
    <property type="match status" value="1"/>
</dbReference>
<comment type="caution">
    <text evidence="4">The sequence shown here is derived from an EMBL/GenBank/DDBJ whole genome shotgun (WGS) entry which is preliminary data.</text>
</comment>
<feature type="transmembrane region" description="Helical" evidence="1">
    <location>
        <begin position="118"/>
        <end position="137"/>
    </location>
</feature>
<feature type="domain" description="PAS" evidence="2">
    <location>
        <begin position="349"/>
        <end position="425"/>
    </location>
</feature>
<feature type="transmembrane region" description="Helical" evidence="1">
    <location>
        <begin position="21"/>
        <end position="39"/>
    </location>
</feature>
<evidence type="ECO:0000259" key="3">
    <source>
        <dbReference type="PROSITE" id="PS50887"/>
    </source>
</evidence>
<dbReference type="InterPro" id="IPR052155">
    <property type="entry name" value="Biofilm_reg_signaling"/>
</dbReference>
<keyword evidence="1" id="KW-0812">Transmembrane</keyword>
<dbReference type="Pfam" id="PF00989">
    <property type="entry name" value="PAS"/>
    <property type="match status" value="1"/>
</dbReference>
<feature type="transmembrane region" description="Helical" evidence="1">
    <location>
        <begin position="82"/>
        <end position="106"/>
    </location>
</feature>
<feature type="transmembrane region" description="Helical" evidence="1">
    <location>
        <begin position="305"/>
        <end position="327"/>
    </location>
</feature>
<dbReference type="PROSITE" id="PS50112">
    <property type="entry name" value="PAS"/>
    <property type="match status" value="1"/>
</dbReference>
<gene>
    <name evidence="4" type="ORF">GCM10022255_058330</name>
</gene>
<dbReference type="Gene3D" id="3.30.450.20">
    <property type="entry name" value="PAS domain"/>
    <property type="match status" value="1"/>
</dbReference>
<dbReference type="PANTHER" id="PTHR44757:SF2">
    <property type="entry name" value="BIOFILM ARCHITECTURE MAINTENANCE PROTEIN MBAA"/>
    <property type="match status" value="1"/>
</dbReference>
<dbReference type="CDD" id="cd00130">
    <property type="entry name" value="PAS"/>
    <property type="match status" value="1"/>
</dbReference>
<keyword evidence="1" id="KW-1133">Transmembrane helix</keyword>
<accession>A0ABP8DET7</accession>
<reference evidence="5" key="1">
    <citation type="journal article" date="2019" name="Int. J. Syst. Evol. Microbiol.">
        <title>The Global Catalogue of Microorganisms (GCM) 10K type strain sequencing project: providing services to taxonomists for standard genome sequencing and annotation.</title>
        <authorList>
            <consortium name="The Broad Institute Genomics Platform"/>
            <consortium name="The Broad Institute Genome Sequencing Center for Infectious Disease"/>
            <person name="Wu L."/>
            <person name="Ma J."/>
        </authorList>
    </citation>
    <scope>NUCLEOTIDE SEQUENCE [LARGE SCALE GENOMIC DNA]</scope>
    <source>
        <strain evidence="5">JCM 17441</strain>
    </source>
</reference>
<evidence type="ECO:0000259" key="2">
    <source>
        <dbReference type="PROSITE" id="PS50112"/>
    </source>
</evidence>
<proteinExistence type="predicted"/>
<name>A0ABP8DET7_9ACTN</name>
<feature type="transmembrane region" description="Helical" evidence="1">
    <location>
        <begin position="209"/>
        <end position="229"/>
    </location>
</feature>
<feature type="domain" description="GGDEF" evidence="3">
    <location>
        <begin position="505"/>
        <end position="634"/>
    </location>
</feature>
<dbReference type="InterPro" id="IPR000160">
    <property type="entry name" value="GGDEF_dom"/>
</dbReference>
<dbReference type="PANTHER" id="PTHR44757">
    <property type="entry name" value="DIGUANYLATE CYCLASE DGCP"/>
    <property type="match status" value="1"/>
</dbReference>
<dbReference type="NCBIfam" id="TIGR00229">
    <property type="entry name" value="sensory_box"/>
    <property type="match status" value="1"/>
</dbReference>
<dbReference type="SMART" id="SM00091">
    <property type="entry name" value="PAS"/>
    <property type="match status" value="1"/>
</dbReference>
<keyword evidence="1" id="KW-0472">Membrane</keyword>
<dbReference type="InterPro" id="IPR013767">
    <property type="entry name" value="PAS_fold"/>
</dbReference>
<dbReference type="InterPro" id="IPR000014">
    <property type="entry name" value="PAS"/>
</dbReference>
<sequence length="634" mass="66447">MSTSREERTRPAPSAAVLGDPILRALLALTAACTVWYLLPGGGADAKLALFWPIQVLLDVVFAVLSARMSAMPAADRSARRFWRLISTGAVLFTVADTVQGAATFANPVAGMVQGGPVQSALVTLGSLVTLLAMVLHPTRTAGREKLRFVLDAATVVAATAVFVWYLSPTVDVRRGGVALLLPLASAGASLAGSFGLVKLILGRNMPFAPFAGWCAGLAGLLVGLSTGLTGALVEVARPEVAMLARLVPCVLLAAVPRINEVILRADPDILARRPARPFSLLPYFGVAGVFALLVVALSDGALTVRVWGVVVGVVLVTGIVVTRQLVAFADNARLLGEVDRSMRALAEQEERFRALVQHSSDVTVIAGPDHVVSYASPALERTLGVPAEAVIGRRIEDLAAPGELAAPEGHDALRAQLAGLLARPGTSTTLRLRVPHADGTVRWLSAVATNLLHVPSIRGVVYNAHDITEVVAFQDRLRHEATHDPLTGLANRALFAERIALAGGTAAVMIIDLDGFKAVNDTHGHHAGDALLRAVAGRLRACVRPGDTVARLGGDEFAVLLPGATPAYARELAARVHEAFAEPVPIDAVTVAIRASIGVAHGALAAAEQLLRDADVAMYSEKHGRDRETAARV</sequence>
<dbReference type="SUPFAM" id="SSF55073">
    <property type="entry name" value="Nucleotide cyclase"/>
    <property type="match status" value="1"/>
</dbReference>
<evidence type="ECO:0000256" key="1">
    <source>
        <dbReference type="SAM" id="Phobius"/>
    </source>
</evidence>
<dbReference type="InterPro" id="IPR029787">
    <property type="entry name" value="Nucleotide_cyclase"/>
</dbReference>
<dbReference type="InterPro" id="IPR043128">
    <property type="entry name" value="Rev_trsase/Diguanyl_cyclase"/>
</dbReference>
<feature type="transmembrane region" description="Helical" evidence="1">
    <location>
        <begin position="149"/>
        <end position="168"/>
    </location>
</feature>
<dbReference type="SUPFAM" id="SSF55785">
    <property type="entry name" value="PYP-like sensor domain (PAS domain)"/>
    <property type="match status" value="1"/>
</dbReference>
<dbReference type="Proteomes" id="UP001500620">
    <property type="component" value="Unassembled WGS sequence"/>
</dbReference>
<dbReference type="PROSITE" id="PS50887">
    <property type="entry name" value="GGDEF"/>
    <property type="match status" value="1"/>
</dbReference>
<keyword evidence="5" id="KW-1185">Reference proteome</keyword>
<protein>
    <submittedName>
        <fullName evidence="4">Uncharacterized protein</fullName>
    </submittedName>
</protein>
<organism evidence="4 5">
    <name type="scientific">Dactylosporangium darangshiense</name>
    <dbReference type="NCBI Taxonomy" id="579108"/>
    <lineage>
        <taxon>Bacteria</taxon>
        <taxon>Bacillati</taxon>
        <taxon>Actinomycetota</taxon>
        <taxon>Actinomycetes</taxon>
        <taxon>Micromonosporales</taxon>
        <taxon>Micromonosporaceae</taxon>
        <taxon>Dactylosporangium</taxon>
    </lineage>
</organism>
<feature type="transmembrane region" description="Helical" evidence="1">
    <location>
        <begin position="180"/>
        <end position="202"/>
    </location>
</feature>
<dbReference type="SMART" id="SM00267">
    <property type="entry name" value="GGDEF"/>
    <property type="match status" value="1"/>
</dbReference>
<feature type="transmembrane region" description="Helical" evidence="1">
    <location>
        <begin position="51"/>
        <end position="70"/>
    </location>
</feature>
<dbReference type="EMBL" id="BAABAT010000018">
    <property type="protein sequence ID" value="GAA4254266.1"/>
    <property type="molecule type" value="Genomic_DNA"/>
</dbReference>
<evidence type="ECO:0000313" key="4">
    <source>
        <dbReference type="EMBL" id="GAA4254266.1"/>
    </source>
</evidence>
<dbReference type="InterPro" id="IPR035965">
    <property type="entry name" value="PAS-like_dom_sf"/>
</dbReference>
<dbReference type="NCBIfam" id="TIGR00254">
    <property type="entry name" value="GGDEF"/>
    <property type="match status" value="1"/>
</dbReference>